<name>C5BI70_TERTT</name>
<proteinExistence type="predicted"/>
<organism evidence="1 2">
    <name type="scientific">Teredinibacter turnerae (strain ATCC 39867 / T7901)</name>
    <dbReference type="NCBI Taxonomy" id="377629"/>
    <lineage>
        <taxon>Bacteria</taxon>
        <taxon>Pseudomonadati</taxon>
        <taxon>Pseudomonadota</taxon>
        <taxon>Gammaproteobacteria</taxon>
        <taxon>Cellvibrionales</taxon>
        <taxon>Cellvibrionaceae</taxon>
        <taxon>Teredinibacter</taxon>
    </lineage>
</organism>
<evidence type="ECO:0000313" key="2">
    <source>
        <dbReference type="Proteomes" id="UP000009080"/>
    </source>
</evidence>
<dbReference type="Proteomes" id="UP000009080">
    <property type="component" value="Chromosome"/>
</dbReference>
<dbReference type="eggNOG" id="ENOG5033I95">
    <property type="taxonomic scope" value="Bacteria"/>
</dbReference>
<dbReference type="KEGG" id="ttu:TERTU_4246"/>
<keyword evidence="2" id="KW-1185">Reference proteome</keyword>
<evidence type="ECO:0008006" key="3">
    <source>
        <dbReference type="Google" id="ProtNLM"/>
    </source>
</evidence>
<dbReference type="AlphaFoldDB" id="C5BI70"/>
<dbReference type="Pfam" id="PF14137">
    <property type="entry name" value="DUF4304"/>
    <property type="match status" value="1"/>
</dbReference>
<dbReference type="EMBL" id="CP001614">
    <property type="protein sequence ID" value="ACR11791.1"/>
    <property type="molecule type" value="Genomic_DNA"/>
</dbReference>
<dbReference type="HOGENOM" id="CLU_143560_0_0_6"/>
<gene>
    <name evidence="1" type="ordered locus">TERTU_4246</name>
</gene>
<sequence>MMVDSKLIKEALGAPLKDAGFKKKSDSWYWANDEVVLLVDLQKSQYGDQYYVNGGVALKSLGAAEFPKEHHCHIRFRLTAVVSEEESKQIESVFDLENKSLSDQRRKEKVSRLVRDVALPILQGCSSESGIAETVKSGRLAKAMVHKQVKDLAC</sequence>
<dbReference type="RefSeq" id="WP_015817902.1">
    <property type="nucleotide sequence ID" value="NC_012997.1"/>
</dbReference>
<dbReference type="InterPro" id="IPR025412">
    <property type="entry name" value="DUF4304"/>
</dbReference>
<reference evidence="1 2" key="1">
    <citation type="journal article" date="2009" name="PLoS ONE">
        <title>The complete genome of Teredinibacter turnerae T7901: an intracellular endosymbiont of marine wood-boring bivalves (shipworms).</title>
        <authorList>
            <person name="Yang J.C."/>
            <person name="Madupu R."/>
            <person name="Durkin A.S."/>
            <person name="Ekborg N.A."/>
            <person name="Pedamallu C.S."/>
            <person name="Hostetler J.B."/>
            <person name="Radune D."/>
            <person name="Toms B.S."/>
            <person name="Henrissat B."/>
            <person name="Coutinho P.M."/>
            <person name="Schwarz S."/>
            <person name="Field L."/>
            <person name="Trindade-Silva A.E."/>
            <person name="Soares C.A.G."/>
            <person name="Elshahawi S."/>
            <person name="Hanora A."/>
            <person name="Schmidt E.W."/>
            <person name="Haygood M.G."/>
            <person name="Posfai J."/>
            <person name="Benner J."/>
            <person name="Madinger C."/>
            <person name="Nove J."/>
            <person name="Anton B."/>
            <person name="Chaudhary K."/>
            <person name="Foster J."/>
            <person name="Holman A."/>
            <person name="Kumar S."/>
            <person name="Lessard P.A."/>
            <person name="Luyten Y.A."/>
            <person name="Slatko B."/>
            <person name="Wood N."/>
            <person name="Wu B."/>
            <person name="Teplitski M."/>
            <person name="Mougous J.D."/>
            <person name="Ward N."/>
            <person name="Eisen J.A."/>
            <person name="Badger J.H."/>
            <person name="Distel D.L."/>
        </authorList>
    </citation>
    <scope>NUCLEOTIDE SEQUENCE [LARGE SCALE GENOMIC DNA]</scope>
    <source>
        <strain evidence="2">ATCC 39867 / T7901</strain>
    </source>
</reference>
<accession>C5BI70</accession>
<evidence type="ECO:0000313" key="1">
    <source>
        <dbReference type="EMBL" id="ACR11791.1"/>
    </source>
</evidence>
<protein>
    <recommendedName>
        <fullName evidence="3">DUF4304 domain-containing protein</fullName>
    </recommendedName>
</protein>